<keyword evidence="3" id="KW-1185">Reference proteome</keyword>
<feature type="region of interest" description="Disordered" evidence="1">
    <location>
        <begin position="81"/>
        <end position="129"/>
    </location>
</feature>
<dbReference type="Proteomes" id="UP000823775">
    <property type="component" value="Unassembled WGS sequence"/>
</dbReference>
<feature type="compositionally biased region" description="Basic and acidic residues" evidence="1">
    <location>
        <begin position="94"/>
        <end position="112"/>
    </location>
</feature>
<feature type="non-terminal residue" evidence="2">
    <location>
        <position position="1"/>
    </location>
</feature>
<feature type="compositionally biased region" description="Polar residues" evidence="1">
    <location>
        <begin position="114"/>
        <end position="129"/>
    </location>
</feature>
<accession>A0ABS8WQQ0</accession>
<protein>
    <submittedName>
        <fullName evidence="2">Uncharacterized protein</fullName>
    </submittedName>
</protein>
<evidence type="ECO:0000313" key="2">
    <source>
        <dbReference type="EMBL" id="MCE3052226.1"/>
    </source>
</evidence>
<evidence type="ECO:0000313" key="3">
    <source>
        <dbReference type="Proteomes" id="UP000823775"/>
    </source>
</evidence>
<name>A0ABS8WQQ0_DATST</name>
<dbReference type="EMBL" id="JACEIK010009326">
    <property type="protein sequence ID" value="MCE3052226.1"/>
    <property type="molecule type" value="Genomic_DNA"/>
</dbReference>
<evidence type="ECO:0000256" key="1">
    <source>
        <dbReference type="SAM" id="MobiDB-lite"/>
    </source>
</evidence>
<organism evidence="2 3">
    <name type="scientific">Datura stramonium</name>
    <name type="common">Jimsonweed</name>
    <name type="synonym">Common thornapple</name>
    <dbReference type="NCBI Taxonomy" id="4076"/>
    <lineage>
        <taxon>Eukaryota</taxon>
        <taxon>Viridiplantae</taxon>
        <taxon>Streptophyta</taxon>
        <taxon>Embryophyta</taxon>
        <taxon>Tracheophyta</taxon>
        <taxon>Spermatophyta</taxon>
        <taxon>Magnoliopsida</taxon>
        <taxon>eudicotyledons</taxon>
        <taxon>Gunneridae</taxon>
        <taxon>Pentapetalae</taxon>
        <taxon>asterids</taxon>
        <taxon>lamiids</taxon>
        <taxon>Solanales</taxon>
        <taxon>Solanaceae</taxon>
        <taxon>Solanoideae</taxon>
        <taxon>Datureae</taxon>
        <taxon>Datura</taxon>
    </lineage>
</organism>
<gene>
    <name evidence="2" type="ORF">HAX54_051924</name>
</gene>
<comment type="caution">
    <text evidence="2">The sequence shown here is derived from an EMBL/GenBank/DDBJ whole genome shotgun (WGS) entry which is preliminary data.</text>
</comment>
<sequence length="129" mass="14877">VKVRKKQGTWYIDSACSRHMTGMVENILSVTSHKGRNIAFGNRKRVKSLEFARSYSRMRGYKLEKREPGSQRIEIQKCVQGVQSPKQENKLCGGKRDKSTQHEHLDTSRMLDEQGTTQDYSYHGTTEEP</sequence>
<proteinExistence type="predicted"/>
<reference evidence="2 3" key="1">
    <citation type="journal article" date="2021" name="BMC Genomics">
        <title>Datura genome reveals duplications of psychoactive alkaloid biosynthetic genes and high mutation rate following tissue culture.</title>
        <authorList>
            <person name="Rajewski A."/>
            <person name="Carter-House D."/>
            <person name="Stajich J."/>
            <person name="Litt A."/>
        </authorList>
    </citation>
    <scope>NUCLEOTIDE SEQUENCE [LARGE SCALE GENOMIC DNA]</scope>
    <source>
        <strain evidence="2">AR-01</strain>
    </source>
</reference>